<dbReference type="RefSeq" id="WP_145246325.1">
    <property type="nucleotide sequence ID" value="NZ_CP036278.1"/>
</dbReference>
<organism evidence="7 8">
    <name type="scientific">Aeoliella mucimassa</name>
    <dbReference type="NCBI Taxonomy" id="2527972"/>
    <lineage>
        <taxon>Bacteria</taxon>
        <taxon>Pseudomonadati</taxon>
        <taxon>Planctomycetota</taxon>
        <taxon>Planctomycetia</taxon>
        <taxon>Pirellulales</taxon>
        <taxon>Lacipirellulaceae</taxon>
        <taxon>Aeoliella</taxon>
    </lineage>
</organism>
<evidence type="ECO:0000313" key="8">
    <source>
        <dbReference type="Proteomes" id="UP000315750"/>
    </source>
</evidence>
<reference evidence="7 8" key="1">
    <citation type="submission" date="2019-02" db="EMBL/GenBank/DDBJ databases">
        <title>Deep-cultivation of Planctomycetes and their phenomic and genomic characterization uncovers novel biology.</title>
        <authorList>
            <person name="Wiegand S."/>
            <person name="Jogler M."/>
            <person name="Boedeker C."/>
            <person name="Pinto D."/>
            <person name="Vollmers J."/>
            <person name="Rivas-Marin E."/>
            <person name="Kohn T."/>
            <person name="Peeters S.H."/>
            <person name="Heuer A."/>
            <person name="Rast P."/>
            <person name="Oberbeckmann S."/>
            <person name="Bunk B."/>
            <person name="Jeske O."/>
            <person name="Meyerdierks A."/>
            <person name="Storesund J.E."/>
            <person name="Kallscheuer N."/>
            <person name="Luecker S."/>
            <person name="Lage O.M."/>
            <person name="Pohl T."/>
            <person name="Merkel B.J."/>
            <person name="Hornburger P."/>
            <person name="Mueller R.-W."/>
            <person name="Bruemmer F."/>
            <person name="Labrenz M."/>
            <person name="Spormann A.M."/>
            <person name="Op den Camp H."/>
            <person name="Overmann J."/>
            <person name="Amann R."/>
            <person name="Jetten M.S.M."/>
            <person name="Mascher T."/>
            <person name="Medema M.H."/>
            <person name="Devos D.P."/>
            <person name="Kaster A.-K."/>
            <person name="Ovreas L."/>
            <person name="Rohde M."/>
            <person name="Galperin M.Y."/>
            <person name="Jogler C."/>
        </authorList>
    </citation>
    <scope>NUCLEOTIDE SEQUENCE [LARGE SCALE GENOMIC DNA]</scope>
    <source>
        <strain evidence="7 8">Pan181</strain>
    </source>
</reference>
<evidence type="ECO:0000256" key="1">
    <source>
        <dbReference type="ARBA" id="ARBA00004141"/>
    </source>
</evidence>
<accession>A0A518AL69</accession>
<feature type="transmembrane region" description="Helical" evidence="6">
    <location>
        <begin position="45"/>
        <end position="63"/>
    </location>
</feature>
<dbReference type="GO" id="GO:0016020">
    <property type="term" value="C:membrane"/>
    <property type="evidence" value="ECO:0007669"/>
    <property type="project" value="UniProtKB-SubCell"/>
</dbReference>
<dbReference type="OrthoDB" id="153043at2"/>
<dbReference type="PANTHER" id="PTHR31885">
    <property type="entry name" value="GH04784P"/>
    <property type="match status" value="1"/>
</dbReference>
<dbReference type="AlphaFoldDB" id="A0A518AL69"/>
<dbReference type="InterPro" id="IPR012506">
    <property type="entry name" value="TMEM86B-like"/>
</dbReference>
<gene>
    <name evidence="7" type="ORF">Pan181_16590</name>
</gene>
<evidence type="ECO:0000256" key="2">
    <source>
        <dbReference type="ARBA" id="ARBA00007375"/>
    </source>
</evidence>
<comment type="similarity">
    <text evidence="2">Belongs to the TMEM86 family.</text>
</comment>
<evidence type="ECO:0000256" key="6">
    <source>
        <dbReference type="SAM" id="Phobius"/>
    </source>
</evidence>
<proteinExistence type="inferred from homology"/>
<evidence type="ECO:0000256" key="4">
    <source>
        <dbReference type="ARBA" id="ARBA00022989"/>
    </source>
</evidence>
<name>A0A518AL69_9BACT</name>
<feature type="transmembrane region" description="Helical" evidence="6">
    <location>
        <begin position="12"/>
        <end position="33"/>
    </location>
</feature>
<evidence type="ECO:0000313" key="7">
    <source>
        <dbReference type="EMBL" id="QDU55470.1"/>
    </source>
</evidence>
<feature type="transmembrane region" description="Helical" evidence="6">
    <location>
        <begin position="192"/>
        <end position="215"/>
    </location>
</feature>
<keyword evidence="4 6" id="KW-1133">Transmembrane helix</keyword>
<feature type="transmembrane region" description="Helical" evidence="6">
    <location>
        <begin position="102"/>
        <end position="124"/>
    </location>
</feature>
<sequence>MTSTAPPTRTFWIPLLLWVLWAGLLTLGLLADATPSAGLKANETWLKAGSSLVLVATACWFAWRATGVWHHVARYLAVGMALGSMGDASPLLGNWWPDPQRTLLNMVLFGIGHLAYIRASVLAARMSPSTPKQANGWYASLALWLIAGAVLWYFAAWRGAHHSVLKWPALAYTLLLATTAGATLGTALTRRWFAVVALGAMLFVASDALLAIWIFHDYRYPHVDLVWLTYGLGQMLIVFGALGDWLSLQRD</sequence>
<feature type="transmembrane region" description="Helical" evidence="6">
    <location>
        <begin position="136"/>
        <end position="155"/>
    </location>
</feature>
<evidence type="ECO:0000256" key="5">
    <source>
        <dbReference type="ARBA" id="ARBA00023136"/>
    </source>
</evidence>
<dbReference type="PANTHER" id="PTHR31885:SF6">
    <property type="entry name" value="GH04784P"/>
    <property type="match status" value="1"/>
</dbReference>
<comment type="subcellular location">
    <subcellularLocation>
        <location evidence="1">Membrane</location>
        <topology evidence="1">Multi-pass membrane protein</topology>
    </subcellularLocation>
</comment>
<keyword evidence="5 6" id="KW-0472">Membrane</keyword>
<dbReference type="GO" id="GO:0016787">
    <property type="term" value="F:hydrolase activity"/>
    <property type="evidence" value="ECO:0007669"/>
    <property type="project" value="TreeGrafter"/>
</dbReference>
<keyword evidence="3 6" id="KW-0812">Transmembrane</keyword>
<feature type="transmembrane region" description="Helical" evidence="6">
    <location>
        <begin position="167"/>
        <end position="185"/>
    </location>
</feature>
<dbReference type="KEGG" id="amuc:Pan181_16590"/>
<keyword evidence="8" id="KW-1185">Reference proteome</keyword>
<dbReference type="EMBL" id="CP036278">
    <property type="protein sequence ID" value="QDU55470.1"/>
    <property type="molecule type" value="Genomic_DNA"/>
</dbReference>
<evidence type="ECO:0000256" key="3">
    <source>
        <dbReference type="ARBA" id="ARBA00022692"/>
    </source>
</evidence>
<feature type="transmembrane region" description="Helical" evidence="6">
    <location>
        <begin position="227"/>
        <end position="248"/>
    </location>
</feature>
<protein>
    <submittedName>
        <fullName evidence="7">YhhN-like protein</fullName>
    </submittedName>
</protein>
<dbReference type="Pfam" id="PF07947">
    <property type="entry name" value="YhhN"/>
    <property type="match status" value="1"/>
</dbReference>
<dbReference type="Proteomes" id="UP000315750">
    <property type="component" value="Chromosome"/>
</dbReference>